<sequence>MVNTDRSTQTAEQARKARRDEQTNSLLQRRKLSDSEVERQKLLEEAVELNIEIAHSIATRFSGRGVESDDIEQVAYLGLVKAAHGFDPDTGTPFPAFAVPTIRGEIKRYFRDCSWTVRIPRRLQELQGAIAAVEPQLVQELHREPSVPELAAQLDAGVEEVEGAVAAVGCFSVLSLDRPLDDDEESTKTLADTVPARDDSFEHAETITVLRPLIEQLPERDRQILELRFIDSRTQEDIGREIGVSQMQVSRLLRRILDELREKISMPTAA</sequence>
<organism evidence="9 10">
    <name type="scientific">Kribbella deserti</name>
    <dbReference type="NCBI Taxonomy" id="1926257"/>
    <lineage>
        <taxon>Bacteria</taxon>
        <taxon>Bacillati</taxon>
        <taxon>Actinomycetota</taxon>
        <taxon>Actinomycetes</taxon>
        <taxon>Propionibacteriales</taxon>
        <taxon>Kribbellaceae</taxon>
        <taxon>Kribbella</taxon>
    </lineage>
</organism>
<evidence type="ECO:0000256" key="1">
    <source>
        <dbReference type="ARBA" id="ARBA00023015"/>
    </source>
</evidence>
<dbReference type="InterPro" id="IPR007630">
    <property type="entry name" value="RNA_pol_sigma70_r4"/>
</dbReference>
<feature type="domain" description="RNA polymerase sigma-70 region 3" evidence="6">
    <location>
        <begin position="128"/>
        <end position="194"/>
    </location>
</feature>
<protein>
    <submittedName>
        <fullName evidence="9">SigB/SigF/SigG family RNA polymerase sigma factor</fullName>
    </submittedName>
</protein>
<proteinExistence type="predicted"/>
<dbReference type="Pfam" id="PF04539">
    <property type="entry name" value="Sigma70_r3"/>
    <property type="match status" value="1"/>
</dbReference>
<evidence type="ECO:0000256" key="4">
    <source>
        <dbReference type="ARBA" id="ARBA00023163"/>
    </source>
</evidence>
<dbReference type="PRINTS" id="PR00046">
    <property type="entry name" value="SIGMA70FCT"/>
</dbReference>
<comment type="caution">
    <text evidence="9">The sequence shown here is derived from an EMBL/GenBank/DDBJ whole genome shotgun (WGS) entry which is preliminary data.</text>
</comment>
<dbReference type="CDD" id="cd06171">
    <property type="entry name" value="Sigma70_r4"/>
    <property type="match status" value="1"/>
</dbReference>
<dbReference type="PANTHER" id="PTHR30385">
    <property type="entry name" value="SIGMA FACTOR F FLAGELLAR"/>
    <property type="match status" value="1"/>
</dbReference>
<evidence type="ECO:0000256" key="5">
    <source>
        <dbReference type="SAM" id="MobiDB-lite"/>
    </source>
</evidence>
<keyword evidence="2" id="KW-0731">Sigma factor</keyword>
<reference evidence="9 10" key="1">
    <citation type="submission" date="2024-09" db="EMBL/GenBank/DDBJ databases">
        <authorList>
            <person name="Sun Q."/>
            <person name="Mori K."/>
        </authorList>
    </citation>
    <scope>NUCLEOTIDE SEQUENCE [LARGE SCALE GENOMIC DNA]</scope>
    <source>
        <strain evidence="9 10">CGMCC 1.15906</strain>
    </source>
</reference>
<dbReference type="NCBIfam" id="TIGR02937">
    <property type="entry name" value="sigma70-ECF"/>
    <property type="match status" value="1"/>
</dbReference>
<dbReference type="InterPro" id="IPR007627">
    <property type="entry name" value="RNA_pol_sigma70_r2"/>
</dbReference>
<evidence type="ECO:0000313" key="10">
    <source>
        <dbReference type="Proteomes" id="UP001589890"/>
    </source>
</evidence>
<evidence type="ECO:0000256" key="3">
    <source>
        <dbReference type="ARBA" id="ARBA00023125"/>
    </source>
</evidence>
<gene>
    <name evidence="9" type="ORF">ACFFGN_25685</name>
</gene>
<dbReference type="Gene3D" id="1.20.140.160">
    <property type="match status" value="1"/>
</dbReference>
<dbReference type="Pfam" id="PF04542">
    <property type="entry name" value="Sigma70_r2"/>
    <property type="match status" value="1"/>
</dbReference>
<dbReference type="PANTHER" id="PTHR30385:SF4">
    <property type="entry name" value="RNA POLYMERASE SIGMA-E FACTOR"/>
    <property type="match status" value="1"/>
</dbReference>
<dbReference type="Pfam" id="PF04545">
    <property type="entry name" value="Sigma70_r4"/>
    <property type="match status" value="1"/>
</dbReference>
<feature type="compositionally biased region" description="Polar residues" evidence="5">
    <location>
        <begin position="1"/>
        <end position="12"/>
    </location>
</feature>
<feature type="compositionally biased region" description="Basic and acidic residues" evidence="5">
    <location>
        <begin position="13"/>
        <end position="22"/>
    </location>
</feature>
<dbReference type="NCBIfam" id="TIGR02980">
    <property type="entry name" value="SigBFG"/>
    <property type="match status" value="1"/>
</dbReference>
<feature type="domain" description="RNA polymerase sigma-70 region 4" evidence="8">
    <location>
        <begin position="214"/>
        <end position="262"/>
    </location>
</feature>
<dbReference type="InterPro" id="IPR007624">
    <property type="entry name" value="RNA_pol_sigma70_r3"/>
</dbReference>
<dbReference type="EMBL" id="JBHLTC010000035">
    <property type="protein sequence ID" value="MFC0627492.1"/>
    <property type="molecule type" value="Genomic_DNA"/>
</dbReference>
<evidence type="ECO:0000259" key="8">
    <source>
        <dbReference type="Pfam" id="PF04545"/>
    </source>
</evidence>
<dbReference type="InterPro" id="IPR000943">
    <property type="entry name" value="RNA_pol_sigma70"/>
</dbReference>
<keyword evidence="3" id="KW-0238">DNA-binding</keyword>
<keyword evidence="4" id="KW-0804">Transcription</keyword>
<dbReference type="InterPro" id="IPR014284">
    <property type="entry name" value="RNA_pol_sigma-70_dom"/>
</dbReference>
<dbReference type="Gene3D" id="1.20.120.1810">
    <property type="match status" value="1"/>
</dbReference>
<name>A0ABV6QS86_9ACTN</name>
<keyword evidence="10" id="KW-1185">Reference proteome</keyword>
<dbReference type="SUPFAM" id="SSF88946">
    <property type="entry name" value="Sigma2 domain of RNA polymerase sigma factors"/>
    <property type="match status" value="1"/>
</dbReference>
<feature type="region of interest" description="Disordered" evidence="5">
    <location>
        <begin position="1"/>
        <end position="25"/>
    </location>
</feature>
<dbReference type="InterPro" id="IPR013324">
    <property type="entry name" value="RNA_pol_sigma_r3/r4-like"/>
</dbReference>
<evidence type="ECO:0000313" key="9">
    <source>
        <dbReference type="EMBL" id="MFC0627492.1"/>
    </source>
</evidence>
<keyword evidence="1" id="KW-0805">Transcription regulation</keyword>
<evidence type="ECO:0000256" key="2">
    <source>
        <dbReference type="ARBA" id="ARBA00023082"/>
    </source>
</evidence>
<dbReference type="InterPro" id="IPR013325">
    <property type="entry name" value="RNA_pol_sigma_r2"/>
</dbReference>
<dbReference type="RefSeq" id="WP_380052344.1">
    <property type="nucleotide sequence ID" value="NZ_JBHLTC010000035.1"/>
</dbReference>
<feature type="domain" description="RNA polymerase sigma-70 region 2" evidence="7">
    <location>
        <begin position="53"/>
        <end position="115"/>
    </location>
</feature>
<dbReference type="Proteomes" id="UP001589890">
    <property type="component" value="Unassembled WGS sequence"/>
</dbReference>
<dbReference type="SUPFAM" id="SSF88659">
    <property type="entry name" value="Sigma3 and sigma4 domains of RNA polymerase sigma factors"/>
    <property type="match status" value="2"/>
</dbReference>
<dbReference type="InterPro" id="IPR014322">
    <property type="entry name" value="RNA_pol_sigma-B/F/G"/>
</dbReference>
<evidence type="ECO:0000259" key="6">
    <source>
        <dbReference type="Pfam" id="PF04539"/>
    </source>
</evidence>
<evidence type="ECO:0000259" key="7">
    <source>
        <dbReference type="Pfam" id="PF04542"/>
    </source>
</evidence>
<accession>A0ABV6QS86</accession>